<reference evidence="4" key="1">
    <citation type="submission" date="2013-08" db="EMBL/GenBank/DDBJ databases">
        <authorList>
            <person name="Mendez C."/>
            <person name="Richter M."/>
            <person name="Ferrer M."/>
            <person name="Sanchez J."/>
        </authorList>
    </citation>
    <scope>NUCLEOTIDE SEQUENCE</scope>
</reference>
<organism evidence="4">
    <name type="scientific">mine drainage metagenome</name>
    <dbReference type="NCBI Taxonomy" id="410659"/>
    <lineage>
        <taxon>unclassified sequences</taxon>
        <taxon>metagenomes</taxon>
        <taxon>ecological metagenomes</taxon>
    </lineage>
</organism>
<dbReference type="Pfam" id="PF00275">
    <property type="entry name" value="EPSP_synthase"/>
    <property type="match status" value="1"/>
</dbReference>
<proteinExistence type="predicted"/>
<dbReference type="AlphaFoldDB" id="T1DAW7"/>
<protein>
    <submittedName>
        <fullName evidence="4">3-phosphoshikimate 1-carboxyvinyltransferase, core domain protein</fullName>
    </submittedName>
</protein>
<name>T1DAW7_9ZZZZ</name>
<dbReference type="EMBL" id="AUZY01000486">
    <property type="protein sequence ID" value="EQD78574.1"/>
    <property type="molecule type" value="Genomic_DNA"/>
</dbReference>
<dbReference type="Gene3D" id="3.65.10.10">
    <property type="entry name" value="Enolpyruvate transferase domain"/>
    <property type="match status" value="2"/>
</dbReference>
<evidence type="ECO:0000259" key="3">
    <source>
        <dbReference type="Pfam" id="PF00275"/>
    </source>
</evidence>
<keyword evidence="1 4" id="KW-0808">Transferase</keyword>
<dbReference type="GO" id="GO:0009423">
    <property type="term" value="P:chorismate biosynthetic process"/>
    <property type="evidence" value="ECO:0007669"/>
    <property type="project" value="TreeGrafter"/>
</dbReference>
<dbReference type="GO" id="GO:0003866">
    <property type="term" value="F:3-phosphoshikimate 1-carboxyvinyltransferase activity"/>
    <property type="evidence" value="ECO:0007669"/>
    <property type="project" value="TreeGrafter"/>
</dbReference>
<comment type="caution">
    <text evidence="4">The sequence shown here is derived from an EMBL/GenBank/DDBJ whole genome shotgun (WGS) entry which is preliminary data.</text>
</comment>
<dbReference type="PANTHER" id="PTHR21090">
    <property type="entry name" value="AROM/DEHYDROQUINATE SYNTHASE"/>
    <property type="match status" value="1"/>
</dbReference>
<evidence type="ECO:0000256" key="2">
    <source>
        <dbReference type="SAM" id="MobiDB-lite"/>
    </source>
</evidence>
<dbReference type="PANTHER" id="PTHR21090:SF5">
    <property type="entry name" value="PENTAFUNCTIONAL AROM POLYPEPTIDE"/>
    <property type="match status" value="1"/>
</dbReference>
<gene>
    <name evidence="4" type="ORF">B1B_00647</name>
</gene>
<dbReference type="InterPro" id="IPR001986">
    <property type="entry name" value="Enolpyruvate_Tfrase_dom"/>
</dbReference>
<sequence length="287" mass="30955">MIRTVNPGVARGRLSPPPSKSYTHRALVAAHLSGRSASVLRPLDSNDTRATARGLAALGSRVRFAADRWQIRPAPMATDRLRTIDCGESGTTLRFLTALAALSDRPIRITGRGRLPARPMSDLYDALRTLGARISPEHGDRALPCTIHGPISAGRIDVRSDETSQYLSALLMALPRVEGRSEIRLQGSLVSRTYVQATCAVLHAYGVRIVGRPRGYRVDGPQTFRATPFTVPRDASSAAYFWAAAALTGGGVTVTGLDRRWPQADLALLDILRRMGAPFAAVDSPPK</sequence>
<evidence type="ECO:0000313" key="4">
    <source>
        <dbReference type="EMBL" id="EQD78574.1"/>
    </source>
</evidence>
<accession>T1DAW7</accession>
<feature type="region of interest" description="Disordered" evidence="2">
    <location>
        <begin position="1"/>
        <end position="21"/>
    </location>
</feature>
<feature type="domain" description="Enolpyruvate transferase" evidence="3">
    <location>
        <begin position="11"/>
        <end position="278"/>
    </location>
</feature>
<dbReference type="InterPro" id="IPR036968">
    <property type="entry name" value="Enolpyruvate_Tfrase_sf"/>
</dbReference>
<dbReference type="SUPFAM" id="SSF55205">
    <property type="entry name" value="EPT/RTPC-like"/>
    <property type="match status" value="1"/>
</dbReference>
<dbReference type="InterPro" id="IPR013792">
    <property type="entry name" value="RNA3'P_cycl/enolpyr_Trfase_a/b"/>
</dbReference>
<evidence type="ECO:0000256" key="1">
    <source>
        <dbReference type="ARBA" id="ARBA00022679"/>
    </source>
</evidence>
<reference evidence="4" key="2">
    <citation type="journal article" date="2014" name="ISME J.">
        <title>Microbial stratification in low pH oxic and suboxic macroscopic growths along an acid mine drainage.</title>
        <authorList>
            <person name="Mendez-Garcia C."/>
            <person name="Mesa V."/>
            <person name="Sprenger R.R."/>
            <person name="Richter M."/>
            <person name="Diez M.S."/>
            <person name="Solano J."/>
            <person name="Bargiela R."/>
            <person name="Golyshina O.V."/>
            <person name="Manteca A."/>
            <person name="Ramos J.L."/>
            <person name="Gallego J.R."/>
            <person name="Llorente I."/>
            <person name="Martins Dos Santos V.A."/>
            <person name="Jensen O.N."/>
            <person name="Pelaez A.I."/>
            <person name="Sanchez J."/>
            <person name="Ferrer M."/>
        </authorList>
    </citation>
    <scope>NUCLEOTIDE SEQUENCE</scope>
</reference>